<dbReference type="InterPro" id="IPR036462">
    <property type="entry name" value="Fumarylacetoacetase_N_sf"/>
</dbReference>
<dbReference type="Proteomes" id="UP001147700">
    <property type="component" value="Unassembled WGS sequence"/>
</dbReference>
<name>A0ABT4RLA7_9ACTN</name>
<evidence type="ECO:0000256" key="5">
    <source>
        <dbReference type="ARBA" id="ARBA00022723"/>
    </source>
</evidence>
<keyword evidence="7" id="KW-0106">Calcium</keyword>
<keyword evidence="6 13" id="KW-0378">Hydrolase</keyword>
<dbReference type="Gene3D" id="3.90.850.10">
    <property type="entry name" value="Fumarylacetoacetase-like, C-terminal domain"/>
    <property type="match status" value="1"/>
</dbReference>
<evidence type="ECO:0000313" key="14">
    <source>
        <dbReference type="Proteomes" id="UP001147700"/>
    </source>
</evidence>
<feature type="domain" description="Fumarylacetoacetase-like C-terminal" evidence="11">
    <location>
        <begin position="90"/>
        <end position="345"/>
    </location>
</feature>
<feature type="domain" description="Fumarylacetoacetase N-terminal" evidence="12">
    <location>
        <begin position="9"/>
        <end position="71"/>
    </location>
</feature>
<comment type="caution">
    <text evidence="13">The sequence shown here is derived from an EMBL/GenBank/DDBJ whole genome shotgun (WGS) entry which is preliminary data.</text>
</comment>
<keyword evidence="10" id="KW-0585">Phenylalanine catabolism</keyword>
<evidence type="ECO:0000256" key="4">
    <source>
        <dbReference type="ARBA" id="ARBA00012094"/>
    </source>
</evidence>
<dbReference type="InterPro" id="IPR015377">
    <property type="entry name" value="Fumarylacetoacetase_N"/>
</dbReference>
<evidence type="ECO:0000256" key="6">
    <source>
        <dbReference type="ARBA" id="ARBA00022801"/>
    </source>
</evidence>
<dbReference type="Pfam" id="PF01557">
    <property type="entry name" value="FAA_hydrolase"/>
    <property type="match status" value="1"/>
</dbReference>
<keyword evidence="9" id="KW-0828">Tyrosine catabolism</keyword>
<sequence>MSSGFGLDHLPYGVVDGHCVVRYEDHVLDLSTVPGLPPVFDYPTLNPFLALGRPVWEDVREKVTRVLEAGTVELQAIYELELPLAVGDYVDFYSSLEHATNVGRRFRPDDPLPPAWKALPIGYHGRAGSIVVSGSDIVRPHGLRPSYGPTEELDFELELGFVTGPGKHLGCPIPASDVRDHVFGFVLVNDWSARDLQRFEYRPLGPLTGKSFATSISAWVTPLAALEPYLVPAREQDPEPDEYLRTTGDWALDIDLEVEVSGTVVTRGNARSLYWTFPQQLAHATVNGAAVRPGDLFASGTISGPEPGTYGCLLEAGGPYLDDGDTVTLRGRAGTIELGAVRGTIVSAR</sequence>
<dbReference type="PANTHER" id="PTHR43069:SF2">
    <property type="entry name" value="FUMARYLACETOACETASE"/>
    <property type="match status" value="1"/>
</dbReference>
<proteinExistence type="predicted"/>
<dbReference type="InterPro" id="IPR011234">
    <property type="entry name" value="Fumarylacetoacetase-like_C"/>
</dbReference>
<dbReference type="InterPro" id="IPR005959">
    <property type="entry name" value="Fumarylacetoacetase"/>
</dbReference>
<dbReference type="PANTHER" id="PTHR43069">
    <property type="entry name" value="FUMARYLACETOACETASE"/>
    <property type="match status" value="1"/>
</dbReference>
<evidence type="ECO:0000256" key="3">
    <source>
        <dbReference type="ARBA" id="ARBA00004782"/>
    </source>
</evidence>
<reference evidence="13" key="1">
    <citation type="submission" date="2022-10" db="EMBL/GenBank/DDBJ databases">
        <title>The WGS of Solirubrobacter sp. CPCC 204708.</title>
        <authorList>
            <person name="Jiang Z."/>
        </authorList>
    </citation>
    <scope>NUCLEOTIDE SEQUENCE</scope>
    <source>
        <strain evidence="13">CPCC 204708</strain>
    </source>
</reference>
<protein>
    <recommendedName>
        <fullName evidence="4">fumarylacetoacetase</fullName>
        <ecNumber evidence="4">3.7.1.2</ecNumber>
    </recommendedName>
</protein>
<keyword evidence="8" id="KW-0460">Magnesium</keyword>
<keyword evidence="14" id="KW-1185">Reference proteome</keyword>
<gene>
    <name evidence="13" type="ORF">OJ962_17525</name>
</gene>
<dbReference type="InterPro" id="IPR036663">
    <property type="entry name" value="Fumarylacetoacetase_C_sf"/>
</dbReference>
<dbReference type="EC" id="3.7.1.2" evidence="4"/>
<evidence type="ECO:0000259" key="12">
    <source>
        <dbReference type="Pfam" id="PF09298"/>
    </source>
</evidence>
<evidence type="ECO:0000256" key="7">
    <source>
        <dbReference type="ARBA" id="ARBA00022837"/>
    </source>
</evidence>
<comment type="pathway">
    <text evidence="3">Amino-acid degradation; L-phenylalanine degradation; acetoacetate and fumarate from L-phenylalanine: step 6/6.</text>
</comment>
<comment type="cofactor">
    <cofactor evidence="1">
        <name>Ca(2+)</name>
        <dbReference type="ChEBI" id="CHEBI:29108"/>
    </cofactor>
</comment>
<dbReference type="EMBL" id="JAPCID010000023">
    <property type="protein sequence ID" value="MDA0139307.1"/>
    <property type="molecule type" value="Genomic_DNA"/>
</dbReference>
<evidence type="ECO:0000256" key="10">
    <source>
        <dbReference type="ARBA" id="ARBA00023232"/>
    </source>
</evidence>
<dbReference type="SUPFAM" id="SSF63433">
    <property type="entry name" value="Fumarylacetoacetate hydrolase, FAH, N-terminal domain"/>
    <property type="match status" value="1"/>
</dbReference>
<comment type="cofactor">
    <cofactor evidence="2">
        <name>Mg(2+)</name>
        <dbReference type="ChEBI" id="CHEBI:18420"/>
    </cofactor>
</comment>
<dbReference type="RefSeq" id="WP_202956577.1">
    <property type="nucleotide sequence ID" value="NZ_JAPCID010000023.1"/>
</dbReference>
<evidence type="ECO:0000259" key="11">
    <source>
        <dbReference type="Pfam" id="PF01557"/>
    </source>
</evidence>
<dbReference type="GO" id="GO:0016787">
    <property type="term" value="F:hydrolase activity"/>
    <property type="evidence" value="ECO:0007669"/>
    <property type="project" value="UniProtKB-KW"/>
</dbReference>
<keyword evidence="5" id="KW-0479">Metal-binding</keyword>
<evidence type="ECO:0000256" key="1">
    <source>
        <dbReference type="ARBA" id="ARBA00001913"/>
    </source>
</evidence>
<evidence type="ECO:0000256" key="9">
    <source>
        <dbReference type="ARBA" id="ARBA00022878"/>
    </source>
</evidence>
<evidence type="ECO:0000313" key="13">
    <source>
        <dbReference type="EMBL" id="MDA0139307.1"/>
    </source>
</evidence>
<dbReference type="SUPFAM" id="SSF56529">
    <property type="entry name" value="FAH"/>
    <property type="match status" value="1"/>
</dbReference>
<dbReference type="Gene3D" id="2.30.30.230">
    <property type="entry name" value="Fumarylacetoacetase, N-terminal domain"/>
    <property type="match status" value="1"/>
</dbReference>
<organism evidence="13 14">
    <name type="scientific">Solirubrobacter deserti</name>
    <dbReference type="NCBI Taxonomy" id="2282478"/>
    <lineage>
        <taxon>Bacteria</taxon>
        <taxon>Bacillati</taxon>
        <taxon>Actinomycetota</taxon>
        <taxon>Thermoleophilia</taxon>
        <taxon>Solirubrobacterales</taxon>
        <taxon>Solirubrobacteraceae</taxon>
        <taxon>Solirubrobacter</taxon>
    </lineage>
</organism>
<dbReference type="Pfam" id="PF09298">
    <property type="entry name" value="FAA_hydrolase_N"/>
    <property type="match status" value="1"/>
</dbReference>
<evidence type="ECO:0000256" key="8">
    <source>
        <dbReference type="ARBA" id="ARBA00022842"/>
    </source>
</evidence>
<accession>A0ABT4RLA7</accession>
<evidence type="ECO:0000256" key="2">
    <source>
        <dbReference type="ARBA" id="ARBA00001946"/>
    </source>
</evidence>